<feature type="compositionally biased region" description="Basic and acidic residues" evidence="1">
    <location>
        <begin position="87"/>
        <end position="97"/>
    </location>
</feature>
<proteinExistence type="predicted"/>
<keyword evidence="2" id="KW-0812">Transmembrane</keyword>
<feature type="region of interest" description="Disordered" evidence="1">
    <location>
        <begin position="87"/>
        <end position="111"/>
    </location>
</feature>
<feature type="compositionally biased region" description="Polar residues" evidence="1">
    <location>
        <begin position="1"/>
        <end position="12"/>
    </location>
</feature>
<keyword evidence="2" id="KW-0472">Membrane</keyword>
<keyword evidence="2" id="KW-1133">Transmembrane helix</keyword>
<protein>
    <submittedName>
        <fullName evidence="3">Uncharacterized protein</fullName>
    </submittedName>
</protein>
<evidence type="ECO:0000313" key="3">
    <source>
        <dbReference type="EMBL" id="KAF0558619.1"/>
    </source>
</evidence>
<feature type="region of interest" description="Disordered" evidence="1">
    <location>
        <begin position="1"/>
        <end position="23"/>
    </location>
</feature>
<evidence type="ECO:0000313" key="4">
    <source>
        <dbReference type="Proteomes" id="UP000439903"/>
    </source>
</evidence>
<keyword evidence="4" id="KW-1185">Reference proteome</keyword>
<comment type="caution">
    <text evidence="3">The sequence shown here is derived from an EMBL/GenBank/DDBJ whole genome shotgun (WGS) entry which is preliminary data.</text>
</comment>
<dbReference type="Proteomes" id="UP000439903">
    <property type="component" value="Unassembled WGS sequence"/>
</dbReference>
<feature type="compositionally biased region" description="Polar residues" evidence="1">
    <location>
        <begin position="101"/>
        <end position="111"/>
    </location>
</feature>
<gene>
    <name evidence="3" type="ORF">F8M41_008539</name>
</gene>
<accession>A0A8H4B4B3</accession>
<sequence>MQTSKSEYSNFPSDEEKLPKNCDGTNRTKFTNLLYVANVFDILQLGIILIISLLGSSQSSQSYSGSMLVLSGSDLSQLTLTPKSEHFKFSADEEKSPKNLKGTNRTEITLH</sequence>
<dbReference type="EMBL" id="WTPW01000020">
    <property type="protein sequence ID" value="KAF0558619.1"/>
    <property type="molecule type" value="Genomic_DNA"/>
</dbReference>
<evidence type="ECO:0000256" key="1">
    <source>
        <dbReference type="SAM" id="MobiDB-lite"/>
    </source>
</evidence>
<organism evidence="3 4">
    <name type="scientific">Gigaspora margarita</name>
    <dbReference type="NCBI Taxonomy" id="4874"/>
    <lineage>
        <taxon>Eukaryota</taxon>
        <taxon>Fungi</taxon>
        <taxon>Fungi incertae sedis</taxon>
        <taxon>Mucoromycota</taxon>
        <taxon>Glomeromycotina</taxon>
        <taxon>Glomeromycetes</taxon>
        <taxon>Diversisporales</taxon>
        <taxon>Gigasporaceae</taxon>
        <taxon>Gigaspora</taxon>
    </lineage>
</organism>
<reference evidence="3 4" key="1">
    <citation type="journal article" date="2019" name="Environ. Microbiol.">
        <title>At the nexus of three kingdoms: the genome of the mycorrhizal fungus Gigaspora margarita provides insights into plant, endobacterial and fungal interactions.</title>
        <authorList>
            <person name="Venice F."/>
            <person name="Ghignone S."/>
            <person name="Salvioli di Fossalunga A."/>
            <person name="Amselem J."/>
            <person name="Novero M."/>
            <person name="Xianan X."/>
            <person name="Sedzielewska Toro K."/>
            <person name="Morin E."/>
            <person name="Lipzen A."/>
            <person name="Grigoriev I.V."/>
            <person name="Henrissat B."/>
            <person name="Martin F.M."/>
            <person name="Bonfante P."/>
        </authorList>
    </citation>
    <scope>NUCLEOTIDE SEQUENCE [LARGE SCALE GENOMIC DNA]</scope>
    <source>
        <strain evidence="3 4">BEG34</strain>
    </source>
</reference>
<evidence type="ECO:0000256" key="2">
    <source>
        <dbReference type="SAM" id="Phobius"/>
    </source>
</evidence>
<feature type="transmembrane region" description="Helical" evidence="2">
    <location>
        <begin position="33"/>
        <end position="54"/>
    </location>
</feature>
<dbReference type="AlphaFoldDB" id="A0A8H4B4B3"/>
<name>A0A8H4B4B3_GIGMA</name>